<dbReference type="PANTHER" id="PTHR43292">
    <property type="entry name" value="ACYL-COA DEHYDROGENASE"/>
    <property type="match status" value="1"/>
</dbReference>
<feature type="domain" description="Acyl-CoA oxidase/dehydrogenase middle" evidence="8">
    <location>
        <begin position="113"/>
        <end position="205"/>
    </location>
</feature>
<keyword evidence="4 6" id="KW-0274">FAD</keyword>
<dbReference type="InterPro" id="IPR052161">
    <property type="entry name" value="Mycobact_Acyl-CoA_DH"/>
</dbReference>
<name>A0ABU4FDC7_9ACTN</name>
<comment type="caution">
    <text evidence="10">The sequence shown here is derived from an EMBL/GenBank/DDBJ whole genome shotgun (WGS) entry which is preliminary data.</text>
</comment>
<dbReference type="RefSeq" id="WP_317772248.1">
    <property type="nucleotide sequence ID" value="NZ_JAWMAJ010000058.1"/>
</dbReference>
<dbReference type="InterPro" id="IPR009075">
    <property type="entry name" value="AcylCo_DH/oxidase_C"/>
</dbReference>
<feature type="domain" description="Acyl-CoA dehydrogenase/oxidase C-terminal" evidence="7">
    <location>
        <begin position="219"/>
        <end position="365"/>
    </location>
</feature>
<keyword evidence="5 6" id="KW-0560">Oxidoreductase</keyword>
<gene>
    <name evidence="10" type="ORF">R5A26_19165</name>
</gene>
<evidence type="ECO:0000256" key="6">
    <source>
        <dbReference type="RuleBase" id="RU362125"/>
    </source>
</evidence>
<sequence>MTATDELRHHLDAHLPAFREQWGEQPEFEGKLAWQRILQKGRWVAPQWAEEFGGRGLDVVAALACSEVLAEYGAPGTAGIYGVANVGPTIAQWGTEEQRRHLPAILDGSEIWCQGFSEPGTGSDLAGLQTRAVLDGDEFVIDGQKIWTSDGVRASHMQLLVRTDPDAPKHKGISALLIPLDTPGVERHPIRQITGESDFAEVYFTGARVPVSSLLGPLNQGWGVTMTTLGHERSGVVTYASQVQRQVEAVVDSLRFDRTGRELSPLLRDELVRRWVEGRVVGVLGQRSLASIRATGQPGPEQSIIKLEWSQFGQRLAQTQLALGGLGAVAGPDDALMTDYLRARASTIAGGTTEVMKNILAQRVLGLPS</sequence>
<keyword evidence="3 6" id="KW-0285">Flavoprotein</keyword>
<evidence type="ECO:0000256" key="1">
    <source>
        <dbReference type="ARBA" id="ARBA00001974"/>
    </source>
</evidence>
<evidence type="ECO:0000313" key="11">
    <source>
        <dbReference type="Proteomes" id="UP001187346"/>
    </source>
</evidence>
<evidence type="ECO:0000256" key="5">
    <source>
        <dbReference type="ARBA" id="ARBA00023002"/>
    </source>
</evidence>
<dbReference type="SUPFAM" id="SSF47203">
    <property type="entry name" value="Acyl-CoA dehydrogenase C-terminal domain-like"/>
    <property type="match status" value="1"/>
</dbReference>
<reference evidence="10 11" key="1">
    <citation type="submission" date="2023-10" db="EMBL/GenBank/DDBJ databases">
        <title>Characterization of rhizosphere-enriched actinobacteria from wheat plants lab-grown on chernevaya soil.</title>
        <authorList>
            <person name="Tikhonova E.N."/>
            <person name="Konopkin A."/>
            <person name="Kravchenko I.K."/>
        </authorList>
    </citation>
    <scope>NUCLEOTIDE SEQUENCE [LARGE SCALE GENOMIC DNA]</scope>
    <source>
        <strain evidence="10 11">RR29</strain>
    </source>
</reference>
<dbReference type="Proteomes" id="UP001187346">
    <property type="component" value="Unassembled WGS sequence"/>
</dbReference>
<dbReference type="Gene3D" id="1.10.540.10">
    <property type="entry name" value="Acyl-CoA dehydrogenase/oxidase, N-terminal domain"/>
    <property type="match status" value="1"/>
</dbReference>
<feature type="domain" description="Acyl-CoA dehydrogenase/oxidase N-terminal" evidence="9">
    <location>
        <begin position="5"/>
        <end position="108"/>
    </location>
</feature>
<keyword evidence="11" id="KW-1185">Reference proteome</keyword>
<dbReference type="Gene3D" id="2.40.110.10">
    <property type="entry name" value="Butyryl-CoA Dehydrogenase, subunit A, domain 2"/>
    <property type="match status" value="1"/>
</dbReference>
<dbReference type="Gene3D" id="1.20.140.10">
    <property type="entry name" value="Butyryl-CoA Dehydrogenase, subunit A, domain 3"/>
    <property type="match status" value="1"/>
</dbReference>
<comment type="similarity">
    <text evidence="2 6">Belongs to the acyl-CoA dehydrogenase family.</text>
</comment>
<proteinExistence type="inferred from homology"/>
<evidence type="ECO:0000259" key="8">
    <source>
        <dbReference type="Pfam" id="PF02770"/>
    </source>
</evidence>
<evidence type="ECO:0000259" key="7">
    <source>
        <dbReference type="Pfam" id="PF00441"/>
    </source>
</evidence>
<dbReference type="Pfam" id="PF02770">
    <property type="entry name" value="Acyl-CoA_dh_M"/>
    <property type="match status" value="1"/>
</dbReference>
<dbReference type="InterPro" id="IPR009100">
    <property type="entry name" value="AcylCoA_DH/oxidase_NM_dom_sf"/>
</dbReference>
<dbReference type="InterPro" id="IPR013786">
    <property type="entry name" value="AcylCoA_DH/ox_N"/>
</dbReference>
<accession>A0ABU4FDC7</accession>
<dbReference type="InterPro" id="IPR037069">
    <property type="entry name" value="AcylCoA_DH/ox_N_sf"/>
</dbReference>
<dbReference type="Pfam" id="PF00441">
    <property type="entry name" value="Acyl-CoA_dh_1"/>
    <property type="match status" value="1"/>
</dbReference>
<evidence type="ECO:0000259" key="9">
    <source>
        <dbReference type="Pfam" id="PF02771"/>
    </source>
</evidence>
<dbReference type="InterPro" id="IPR046373">
    <property type="entry name" value="Acyl-CoA_Oxase/DH_mid-dom_sf"/>
</dbReference>
<protein>
    <submittedName>
        <fullName evidence="10">Acyl-CoA dehydrogenase family protein</fullName>
    </submittedName>
</protein>
<dbReference type="PANTHER" id="PTHR43292:SF3">
    <property type="entry name" value="ACYL-COA DEHYDROGENASE FADE29"/>
    <property type="match status" value="1"/>
</dbReference>
<organism evidence="10 11">
    <name type="scientific">Streptomyces prunicolor</name>
    <dbReference type="NCBI Taxonomy" id="67348"/>
    <lineage>
        <taxon>Bacteria</taxon>
        <taxon>Bacillati</taxon>
        <taxon>Actinomycetota</taxon>
        <taxon>Actinomycetes</taxon>
        <taxon>Kitasatosporales</taxon>
        <taxon>Streptomycetaceae</taxon>
        <taxon>Streptomyces</taxon>
    </lineage>
</organism>
<dbReference type="EMBL" id="JAWMAJ010000058">
    <property type="protein sequence ID" value="MDV7218070.1"/>
    <property type="molecule type" value="Genomic_DNA"/>
</dbReference>
<evidence type="ECO:0000256" key="2">
    <source>
        <dbReference type="ARBA" id="ARBA00009347"/>
    </source>
</evidence>
<dbReference type="SUPFAM" id="SSF56645">
    <property type="entry name" value="Acyl-CoA dehydrogenase NM domain-like"/>
    <property type="match status" value="1"/>
</dbReference>
<dbReference type="Pfam" id="PF02771">
    <property type="entry name" value="Acyl-CoA_dh_N"/>
    <property type="match status" value="1"/>
</dbReference>
<evidence type="ECO:0000313" key="10">
    <source>
        <dbReference type="EMBL" id="MDV7218070.1"/>
    </source>
</evidence>
<dbReference type="InterPro" id="IPR006091">
    <property type="entry name" value="Acyl-CoA_Oxase/DH_mid-dom"/>
</dbReference>
<evidence type="ECO:0000256" key="4">
    <source>
        <dbReference type="ARBA" id="ARBA00022827"/>
    </source>
</evidence>
<dbReference type="InterPro" id="IPR036250">
    <property type="entry name" value="AcylCo_DH-like_C"/>
</dbReference>
<comment type="cofactor">
    <cofactor evidence="1 6">
        <name>FAD</name>
        <dbReference type="ChEBI" id="CHEBI:57692"/>
    </cofactor>
</comment>
<evidence type="ECO:0000256" key="3">
    <source>
        <dbReference type="ARBA" id="ARBA00022630"/>
    </source>
</evidence>